<organism evidence="2 3">
    <name type="scientific">Pieris brassicae</name>
    <name type="common">White butterfly</name>
    <name type="synonym">Large white butterfly</name>
    <dbReference type="NCBI Taxonomy" id="7116"/>
    <lineage>
        <taxon>Eukaryota</taxon>
        <taxon>Metazoa</taxon>
        <taxon>Ecdysozoa</taxon>
        <taxon>Arthropoda</taxon>
        <taxon>Hexapoda</taxon>
        <taxon>Insecta</taxon>
        <taxon>Pterygota</taxon>
        <taxon>Neoptera</taxon>
        <taxon>Endopterygota</taxon>
        <taxon>Lepidoptera</taxon>
        <taxon>Glossata</taxon>
        <taxon>Ditrysia</taxon>
        <taxon>Papilionoidea</taxon>
        <taxon>Pieridae</taxon>
        <taxon>Pierinae</taxon>
        <taxon>Pieris</taxon>
    </lineage>
</organism>
<evidence type="ECO:0000313" key="2">
    <source>
        <dbReference type="EMBL" id="CAH4033247.1"/>
    </source>
</evidence>
<gene>
    <name evidence="2" type="ORF">PIBRA_LOCUS9553</name>
</gene>
<dbReference type="EMBL" id="CALOZG010000029">
    <property type="protein sequence ID" value="CAH4033247.1"/>
    <property type="molecule type" value="Genomic_DNA"/>
</dbReference>
<keyword evidence="3" id="KW-1185">Reference proteome</keyword>
<dbReference type="Proteomes" id="UP001152562">
    <property type="component" value="Unassembled WGS sequence"/>
</dbReference>
<comment type="caution">
    <text evidence="2">The sequence shown here is derived from an EMBL/GenBank/DDBJ whole genome shotgun (WGS) entry which is preliminary data.</text>
</comment>
<evidence type="ECO:0000313" key="3">
    <source>
        <dbReference type="Proteomes" id="UP001152562"/>
    </source>
</evidence>
<reference evidence="2" key="1">
    <citation type="submission" date="2022-05" db="EMBL/GenBank/DDBJ databases">
        <authorList>
            <person name="Okamura Y."/>
        </authorList>
    </citation>
    <scope>NUCLEOTIDE SEQUENCE</scope>
</reference>
<feature type="compositionally biased region" description="Basic and acidic residues" evidence="1">
    <location>
        <begin position="67"/>
        <end position="77"/>
    </location>
</feature>
<sequence>MTEIRGSLVNIKIYFTEMLTAMKTAKKKKEQNGSDETEEIGNDIVRSESILSKPVESAQPLAIEETSNEKNIESTKK</sequence>
<feature type="region of interest" description="Disordered" evidence="1">
    <location>
        <begin position="25"/>
        <end position="77"/>
    </location>
</feature>
<proteinExistence type="predicted"/>
<protein>
    <submittedName>
        <fullName evidence="2">Uncharacterized protein</fullName>
    </submittedName>
</protein>
<name>A0A9P0TQ40_PIEBR</name>
<accession>A0A9P0TQ40</accession>
<dbReference type="AlphaFoldDB" id="A0A9P0TQ40"/>
<evidence type="ECO:0000256" key="1">
    <source>
        <dbReference type="SAM" id="MobiDB-lite"/>
    </source>
</evidence>